<evidence type="ECO:0000313" key="1">
    <source>
        <dbReference type="EMBL" id="MDB8689019.1"/>
    </source>
</evidence>
<dbReference type="RefSeq" id="WP_272108520.1">
    <property type="nucleotide sequence ID" value="NZ_JAQMLA010000191.1"/>
</dbReference>
<name>A0AAW6DQW6_MEDGN</name>
<evidence type="ECO:0000313" key="2">
    <source>
        <dbReference type="Proteomes" id="UP001212160"/>
    </source>
</evidence>
<dbReference type="EMBL" id="JAQMLA010000191">
    <property type="protein sequence ID" value="MDB8689019.1"/>
    <property type="molecule type" value="Genomic_DNA"/>
</dbReference>
<reference evidence="1" key="1">
    <citation type="submission" date="2023-01" db="EMBL/GenBank/DDBJ databases">
        <title>Human gut microbiome strain richness.</title>
        <authorList>
            <person name="Chen-Liaw A."/>
        </authorList>
    </citation>
    <scope>NUCLEOTIDE SEQUENCE</scope>
    <source>
        <strain evidence="1">RTP21484st1_H11_RTP21484_190118</strain>
    </source>
</reference>
<dbReference type="AlphaFoldDB" id="A0AAW6DQW6"/>
<organism evidence="1 2">
    <name type="scientific">Mediterraneibacter gnavus</name>
    <name type="common">Ruminococcus gnavus</name>
    <dbReference type="NCBI Taxonomy" id="33038"/>
    <lineage>
        <taxon>Bacteria</taxon>
        <taxon>Bacillati</taxon>
        <taxon>Bacillota</taxon>
        <taxon>Clostridia</taxon>
        <taxon>Lachnospirales</taxon>
        <taxon>Lachnospiraceae</taxon>
        <taxon>Mediterraneibacter</taxon>
    </lineage>
</organism>
<protein>
    <submittedName>
        <fullName evidence="1">Uncharacterized protein</fullName>
    </submittedName>
</protein>
<dbReference type="SUPFAM" id="SSF101447">
    <property type="entry name" value="Formin homology 2 domain (FH2 domain)"/>
    <property type="match status" value="1"/>
</dbReference>
<comment type="caution">
    <text evidence="1">The sequence shown here is derived from an EMBL/GenBank/DDBJ whole genome shotgun (WGS) entry which is preliminary data.</text>
</comment>
<accession>A0AAW6DQW6</accession>
<gene>
    <name evidence="1" type="ORF">PNW85_20740</name>
</gene>
<dbReference type="Proteomes" id="UP001212160">
    <property type="component" value="Unassembled WGS sequence"/>
</dbReference>
<sequence>MTEQRWKWEISFTCGDKSSFLQYLLDNYTESDVVDMVTDIEDTKKAIEMQEKKIETGVTRSVLDGKPYAWHTIKNGDGVSAYKTKEEFDQECRETIEEWTRDITDMQQNFKNLWEEYLNASDYYHSDGCTFEQEIRYVWRWCHDYQKILQIQDDISYVIVEDYF</sequence>
<proteinExistence type="predicted"/>